<sequence>MPASTIPLTDEDGVTRSVRVGTIAFVDRNYDGGSFVTFKDGSERLFREEPDEVSRRIDEVNGVPGTKPTHNHGRTIPAHRLGWKE</sequence>
<feature type="region of interest" description="Disordered" evidence="1">
    <location>
        <begin position="59"/>
        <end position="85"/>
    </location>
</feature>
<dbReference type="Proteomes" id="UP000245461">
    <property type="component" value="Unassembled WGS sequence"/>
</dbReference>
<dbReference type="OrthoDB" id="9839140at2"/>
<reference evidence="2 3" key="1">
    <citation type="submission" date="2018-05" db="EMBL/GenBank/DDBJ databases">
        <title>Zavarzinia sp. HR-AS.</title>
        <authorList>
            <person name="Lee Y."/>
            <person name="Jeon C.O."/>
        </authorList>
    </citation>
    <scope>NUCLEOTIDE SEQUENCE [LARGE SCALE GENOMIC DNA]</scope>
    <source>
        <strain evidence="2 3">HR-AS</strain>
    </source>
</reference>
<gene>
    <name evidence="2" type="ORF">DKG74_02815</name>
</gene>
<name>A0A317EGB4_9PROT</name>
<evidence type="ECO:0000313" key="2">
    <source>
        <dbReference type="EMBL" id="PWR25899.1"/>
    </source>
</evidence>
<dbReference type="AlphaFoldDB" id="A0A317EGB4"/>
<dbReference type="EMBL" id="QGLE01000001">
    <property type="protein sequence ID" value="PWR25899.1"/>
    <property type="molecule type" value="Genomic_DNA"/>
</dbReference>
<keyword evidence="3" id="KW-1185">Reference proteome</keyword>
<organism evidence="2 3">
    <name type="scientific">Zavarzinia aquatilis</name>
    <dbReference type="NCBI Taxonomy" id="2211142"/>
    <lineage>
        <taxon>Bacteria</taxon>
        <taxon>Pseudomonadati</taxon>
        <taxon>Pseudomonadota</taxon>
        <taxon>Alphaproteobacteria</taxon>
        <taxon>Rhodospirillales</taxon>
        <taxon>Zavarziniaceae</taxon>
        <taxon>Zavarzinia</taxon>
    </lineage>
</organism>
<comment type="caution">
    <text evidence="2">The sequence shown here is derived from an EMBL/GenBank/DDBJ whole genome shotgun (WGS) entry which is preliminary data.</text>
</comment>
<evidence type="ECO:0000256" key="1">
    <source>
        <dbReference type="SAM" id="MobiDB-lite"/>
    </source>
</evidence>
<dbReference type="RefSeq" id="WP_109902345.1">
    <property type="nucleotide sequence ID" value="NZ_QGLE01000001.1"/>
</dbReference>
<proteinExistence type="predicted"/>
<evidence type="ECO:0000313" key="3">
    <source>
        <dbReference type="Proteomes" id="UP000245461"/>
    </source>
</evidence>
<accession>A0A317EGB4</accession>
<protein>
    <submittedName>
        <fullName evidence="2">Uncharacterized protein</fullName>
    </submittedName>
</protein>